<dbReference type="FunFam" id="3.30.2160.10:FF:000002">
    <property type="entry name" value="Putative Ubiquitin-protein ligase E3C"/>
    <property type="match status" value="1"/>
</dbReference>
<dbReference type="PROSITE" id="PS50237">
    <property type="entry name" value="HECT"/>
    <property type="match status" value="1"/>
</dbReference>
<dbReference type="AlphaFoldDB" id="A0A427YM74"/>
<keyword evidence="4 5" id="KW-0833">Ubl conjugation pathway</keyword>
<dbReference type="Pfam" id="PF00632">
    <property type="entry name" value="HECT"/>
    <property type="match status" value="1"/>
</dbReference>
<dbReference type="FunFam" id="3.30.2410.10:FF:000011">
    <property type="entry name" value="Putative Ubiquitin-protein ligase E3C"/>
    <property type="match status" value="1"/>
</dbReference>
<dbReference type="Gene3D" id="3.30.2410.10">
    <property type="entry name" value="Hect, E3 ligase catalytic domain"/>
    <property type="match status" value="1"/>
</dbReference>
<name>A0A427YM74_9TREE</name>
<comment type="catalytic activity">
    <reaction evidence="1">
        <text>S-ubiquitinyl-[E2 ubiquitin-conjugating enzyme]-L-cysteine + [acceptor protein]-L-lysine = [E2 ubiquitin-conjugating enzyme]-L-cysteine + N(6)-ubiquitinyl-[acceptor protein]-L-lysine.</text>
        <dbReference type="EC" id="2.3.2.26"/>
    </reaction>
</comment>
<feature type="active site" description="Glycyl thioester intermediate" evidence="5">
    <location>
        <position position="1025"/>
    </location>
</feature>
<dbReference type="InterPro" id="IPR035983">
    <property type="entry name" value="Hect_E3_ubiquitin_ligase"/>
</dbReference>
<evidence type="ECO:0000313" key="9">
    <source>
        <dbReference type="Proteomes" id="UP000279259"/>
    </source>
</evidence>
<dbReference type="GO" id="GO:0061630">
    <property type="term" value="F:ubiquitin protein ligase activity"/>
    <property type="evidence" value="ECO:0007669"/>
    <property type="project" value="UniProtKB-EC"/>
</dbReference>
<feature type="domain" description="HECT" evidence="7">
    <location>
        <begin position="728"/>
        <end position="1057"/>
    </location>
</feature>
<protein>
    <recommendedName>
        <fullName evidence="2">HECT-type E3 ubiquitin transferase</fullName>
        <ecNumber evidence="2">2.3.2.26</ecNumber>
    </recommendedName>
</protein>
<sequence length="1057" mass="117868">MFGGNFGGPGRLNRVDLSTSTSTSSYDLLSSVRAERQAREERKRQDQSAQVIQRVWRGFAARKRCRDEVLARLEAGKFDGLERRGRALVGVARLGVAWEEESGKRMAVLLETWTREAGEVNQATGMKRFVQPVLGSSDWGTILGLLSIRVLQLVAHDPKTTQATALLDFLEKVLDPKNWAGVAPAKGITKRDLVEALALGAWIELLVGAMESLAAASLPKQKHPTLQPITRLLTAPFSIVTPSPDSPFISPMIHTLLAVPSLPSILPLPSLTHLSTHLPLFNLLLPFAASHTEVLSSGRLRDEVGRSHLLANLATFGITGNMLARYGATGASTWVRVIGAVLRQVDQGWGRWAEGFVDEDQEDVRMVDDRSDDEDDQSPGAATLGTSVVPTTSRPRRQVRPALPKNLGAKLLLIASPSHLATLSTFLTSPTSKAPTSLLVDFAQFALALLNAFRGSPKWEGILDGLLEGPRGRALGRRLWREGVRGRWRNSGDKSGWDSFFNNPSTPTLLFMTHLYNHYLLLTPDDEFFSASNPLSLDEVQELAGIWKDLAFWGYMNGVAAVGSSSGMGTEEERNLFTRGVTRVAERNARRQFTPEDFWVMSNQMDLQGFVEAAVFEDAELSLPDAEDEDSEMMNPGDLPRYARTRQRWTKRQMAYISPRLGLLNNLPMAVPFQTRLQVFRQFVETDRRRLGLERYSTRRRYRHQATIHRTSLAEDGFRQLNGLGPALKGTIEISFIDKWGQEESGIDGGGLFKEFLTNLSKEAFDTNRGLWLSTDQNELYPNPHSYATEAHQLSWYGFIGRVLGKALYEGILVDVSFAGFFLAKWLGRQSYLDDLNSLDNELYKGLIILKNYAKPEELALNFTVTEEEFGLAKSIDLVPGGSEIGVTAENRHEYIQLVCKYKLDKQIAQQSRAFFNGLSDIIDPKWLRMFDQHELQQLIGGEETLIDIDDLRAHAVVSGFPNDNTIRLFWKVVKGFNQEQRRALLRFVTSCSRPPLLGFEYLNPNFGIRFGGGDDTRLPSASSCANLLKLPGYNDEYTLRSKLLQAITSGAGFDLS</sequence>
<evidence type="ECO:0000256" key="6">
    <source>
        <dbReference type="SAM" id="MobiDB-lite"/>
    </source>
</evidence>
<dbReference type="GO" id="GO:0000209">
    <property type="term" value="P:protein polyubiquitination"/>
    <property type="evidence" value="ECO:0007669"/>
    <property type="project" value="InterPro"/>
</dbReference>
<dbReference type="PANTHER" id="PTHR45700:SF2">
    <property type="entry name" value="UBIQUITIN-PROTEIN LIGASE E3C"/>
    <property type="match status" value="1"/>
</dbReference>
<evidence type="ECO:0000259" key="7">
    <source>
        <dbReference type="PROSITE" id="PS50237"/>
    </source>
</evidence>
<dbReference type="CDD" id="cd00078">
    <property type="entry name" value="HECTc"/>
    <property type="match status" value="1"/>
</dbReference>
<dbReference type="STRING" id="1890683.A0A427YM74"/>
<dbReference type="InterPro" id="IPR044611">
    <property type="entry name" value="E3A/B/C-like"/>
</dbReference>
<evidence type="ECO:0000313" key="8">
    <source>
        <dbReference type="EMBL" id="RSH92214.1"/>
    </source>
</evidence>
<keyword evidence="9" id="KW-1185">Reference proteome</keyword>
<dbReference type="Gene3D" id="3.90.1750.10">
    <property type="entry name" value="Hect, E3 ligase catalytic domains"/>
    <property type="match status" value="1"/>
</dbReference>
<dbReference type="SUPFAM" id="SSF56204">
    <property type="entry name" value="Hect, E3 ligase catalytic domain"/>
    <property type="match status" value="1"/>
</dbReference>
<evidence type="ECO:0000256" key="5">
    <source>
        <dbReference type="PROSITE-ProRule" id="PRU00104"/>
    </source>
</evidence>
<reference evidence="8 9" key="1">
    <citation type="submission" date="2018-11" db="EMBL/GenBank/DDBJ databases">
        <title>Genome sequence of Saitozyma podzolica DSM 27192.</title>
        <authorList>
            <person name="Aliyu H."/>
            <person name="Gorte O."/>
            <person name="Ochsenreither K."/>
        </authorList>
    </citation>
    <scope>NUCLEOTIDE SEQUENCE [LARGE SCALE GENOMIC DNA]</scope>
    <source>
        <strain evidence="8 9">DSM 27192</strain>
    </source>
</reference>
<dbReference type="EMBL" id="RSCD01000006">
    <property type="protein sequence ID" value="RSH92214.1"/>
    <property type="molecule type" value="Genomic_DNA"/>
</dbReference>
<organism evidence="8 9">
    <name type="scientific">Saitozyma podzolica</name>
    <dbReference type="NCBI Taxonomy" id="1890683"/>
    <lineage>
        <taxon>Eukaryota</taxon>
        <taxon>Fungi</taxon>
        <taxon>Dikarya</taxon>
        <taxon>Basidiomycota</taxon>
        <taxon>Agaricomycotina</taxon>
        <taxon>Tremellomycetes</taxon>
        <taxon>Tremellales</taxon>
        <taxon>Trimorphomycetaceae</taxon>
        <taxon>Saitozyma</taxon>
    </lineage>
</organism>
<evidence type="ECO:0000256" key="1">
    <source>
        <dbReference type="ARBA" id="ARBA00000885"/>
    </source>
</evidence>
<dbReference type="CDD" id="cd23767">
    <property type="entry name" value="IQCD"/>
    <property type="match status" value="1"/>
</dbReference>
<feature type="compositionally biased region" description="Polar residues" evidence="6">
    <location>
        <begin position="384"/>
        <end position="393"/>
    </location>
</feature>
<keyword evidence="3" id="KW-0808">Transferase</keyword>
<dbReference type="SMART" id="SM00119">
    <property type="entry name" value="HECTc"/>
    <property type="match status" value="1"/>
</dbReference>
<evidence type="ECO:0000256" key="2">
    <source>
        <dbReference type="ARBA" id="ARBA00012485"/>
    </source>
</evidence>
<dbReference type="Gene3D" id="3.30.2160.10">
    <property type="entry name" value="Hect, E3 ligase catalytic domain"/>
    <property type="match status" value="1"/>
</dbReference>
<feature type="region of interest" description="Disordered" evidence="6">
    <location>
        <begin position="363"/>
        <end position="400"/>
    </location>
</feature>
<gene>
    <name evidence="8" type="ORF">EHS25_008629</name>
</gene>
<proteinExistence type="predicted"/>
<dbReference type="PROSITE" id="PS50096">
    <property type="entry name" value="IQ"/>
    <property type="match status" value="1"/>
</dbReference>
<dbReference type="PANTHER" id="PTHR45700">
    <property type="entry name" value="UBIQUITIN-PROTEIN LIGASE E3C"/>
    <property type="match status" value="1"/>
</dbReference>
<dbReference type="GO" id="GO:0006511">
    <property type="term" value="P:ubiquitin-dependent protein catabolic process"/>
    <property type="evidence" value="ECO:0007669"/>
    <property type="project" value="TreeGrafter"/>
</dbReference>
<comment type="caution">
    <text evidence="8">The sequence shown here is derived from an EMBL/GenBank/DDBJ whole genome shotgun (WGS) entry which is preliminary data.</text>
</comment>
<dbReference type="OrthoDB" id="8068875at2759"/>
<evidence type="ECO:0000256" key="3">
    <source>
        <dbReference type="ARBA" id="ARBA00022679"/>
    </source>
</evidence>
<evidence type="ECO:0000256" key="4">
    <source>
        <dbReference type="ARBA" id="ARBA00022786"/>
    </source>
</evidence>
<dbReference type="InterPro" id="IPR000569">
    <property type="entry name" value="HECT_dom"/>
</dbReference>
<dbReference type="Proteomes" id="UP000279259">
    <property type="component" value="Unassembled WGS sequence"/>
</dbReference>
<accession>A0A427YM74</accession>
<dbReference type="EC" id="2.3.2.26" evidence="2"/>